<evidence type="ECO:0000313" key="2">
    <source>
        <dbReference type="EMBL" id="KZE82248.1"/>
    </source>
</evidence>
<dbReference type="AlphaFoldDB" id="A0A163ZQJ2"/>
<name>A0A163ZQJ2_9FLAO</name>
<evidence type="ECO:0000313" key="3">
    <source>
        <dbReference type="Proteomes" id="UP000076630"/>
    </source>
</evidence>
<proteinExistence type="predicted"/>
<keyword evidence="3" id="KW-1185">Reference proteome</keyword>
<evidence type="ECO:0000256" key="1">
    <source>
        <dbReference type="SAM" id="MobiDB-lite"/>
    </source>
</evidence>
<dbReference type="Proteomes" id="UP000076630">
    <property type="component" value="Unassembled WGS sequence"/>
</dbReference>
<feature type="region of interest" description="Disordered" evidence="1">
    <location>
        <begin position="15"/>
        <end position="44"/>
    </location>
</feature>
<protein>
    <submittedName>
        <fullName evidence="2">Uncharacterized protein</fullName>
    </submittedName>
</protein>
<reference evidence="2 3" key="1">
    <citation type="submission" date="2016-01" db="EMBL/GenBank/DDBJ databases">
        <title>Whole genome sequencing of Myroides marinus L41.</title>
        <authorList>
            <person name="Hong K.W."/>
        </authorList>
    </citation>
    <scope>NUCLEOTIDE SEQUENCE [LARGE SCALE GENOMIC DNA]</scope>
    <source>
        <strain evidence="2 3">L41</strain>
    </source>
</reference>
<organism evidence="2 3">
    <name type="scientific">Myroides marinus</name>
    <dbReference type="NCBI Taxonomy" id="703342"/>
    <lineage>
        <taxon>Bacteria</taxon>
        <taxon>Pseudomonadati</taxon>
        <taxon>Bacteroidota</taxon>
        <taxon>Flavobacteriia</taxon>
        <taxon>Flavobacteriales</taxon>
        <taxon>Flavobacteriaceae</taxon>
        <taxon>Myroides</taxon>
    </lineage>
</organism>
<sequence length="138" mass="15467">MFVFSANAQVGVGLKEPSNSESIRPPHPGTPSRSPLIERESEVKEENKVNLQEYVEKLYQVGSAWYNDGALPTIASGEYLVVLIDKNGKMIEMPSYTRDLVNIKREEVKSIKYKSGPDMLTLYGINWGVLGMVFITLK</sequence>
<accession>A0A163ZQJ2</accession>
<comment type="caution">
    <text evidence="2">The sequence shown here is derived from an EMBL/GenBank/DDBJ whole genome shotgun (WGS) entry which is preliminary data.</text>
</comment>
<gene>
    <name evidence="2" type="ORF">AV926_07255</name>
</gene>
<dbReference type="EMBL" id="LQNU01000047">
    <property type="protein sequence ID" value="KZE82248.1"/>
    <property type="molecule type" value="Genomic_DNA"/>
</dbReference>